<evidence type="ECO:0000256" key="1">
    <source>
        <dbReference type="SAM" id="Phobius"/>
    </source>
</evidence>
<organism evidence="2 3">
    <name type="scientific">Pararobbsia silviterrae</name>
    <dbReference type="NCBI Taxonomy" id="1792498"/>
    <lineage>
        <taxon>Bacteria</taxon>
        <taxon>Pseudomonadati</taxon>
        <taxon>Pseudomonadota</taxon>
        <taxon>Betaproteobacteria</taxon>
        <taxon>Burkholderiales</taxon>
        <taxon>Burkholderiaceae</taxon>
        <taxon>Pararobbsia</taxon>
    </lineage>
</organism>
<dbReference type="Pfam" id="PF16868">
    <property type="entry name" value="NMT1_3"/>
    <property type="match status" value="1"/>
</dbReference>
<dbReference type="SUPFAM" id="SSF53850">
    <property type="entry name" value="Periplasmic binding protein-like II"/>
    <property type="match status" value="1"/>
</dbReference>
<dbReference type="Proteomes" id="UP000270342">
    <property type="component" value="Unassembled WGS sequence"/>
</dbReference>
<sequence length="443" mass="48808">MKHNDTQGAHAHWRDYAVSAGPLIAFVLIAVALFVWLVDPAPPSTLTISAGPRDSSFMAYANQYREILARNRIRLVVLPSEGSLENLHRLLDPNQKVDLALVAGGVGNGLDTSSLMSLGNMFYSPIIVAYRGPAATRLSALEGKRVAIGRPGSGTRVTALDLLKSSGIEPGGSTELLPLDGDAAVQAMLDGTIDAAILNSDSATRPAMLRLWHHPGISVMDFEQVESYTRLFPYLSEVDLTPGVLDLGRDEPDHTIHLISPTVQLVARQTLHPALSDLLVEAAQEVHGTAGILQHAGEFPNATVHDYRISSDAVRYYKSGKGFLYGELPFWLASVVDRMLVFLVPVIVLLFPAFRLVPAIYRWRVRSRIYRWYGSLIAIERRAYDNATETQRAQLLHELDDIEGAINRMKMPLAHADAFYVLREHVNFVRRRLGEGVQHAVSA</sequence>
<dbReference type="OrthoDB" id="237270at2"/>
<feature type="transmembrane region" description="Helical" evidence="1">
    <location>
        <begin position="339"/>
        <end position="361"/>
    </location>
</feature>
<proteinExistence type="predicted"/>
<reference evidence="2 3" key="1">
    <citation type="submission" date="2018-10" db="EMBL/GenBank/DDBJ databases">
        <title>Robbsia sp. DHC34, isolated from soil.</title>
        <authorList>
            <person name="Gao Z.-H."/>
            <person name="Qiu L.-H."/>
        </authorList>
    </citation>
    <scope>NUCLEOTIDE SEQUENCE [LARGE SCALE GENOMIC DNA]</scope>
    <source>
        <strain evidence="2 3">DHC34</strain>
    </source>
</reference>
<comment type="caution">
    <text evidence="2">The sequence shown here is derived from an EMBL/GenBank/DDBJ whole genome shotgun (WGS) entry which is preliminary data.</text>
</comment>
<dbReference type="RefSeq" id="WP_121089480.1">
    <property type="nucleotide sequence ID" value="NZ_RBZU01000012.1"/>
</dbReference>
<evidence type="ECO:0000313" key="2">
    <source>
        <dbReference type="EMBL" id="RKP47700.1"/>
    </source>
</evidence>
<name>A0A494XB00_9BURK</name>
<keyword evidence="1" id="KW-0472">Membrane</keyword>
<keyword evidence="3" id="KW-1185">Reference proteome</keyword>
<dbReference type="PANTHER" id="PTHR42941:SF1">
    <property type="entry name" value="SLL1037 PROTEIN"/>
    <property type="match status" value="1"/>
</dbReference>
<feature type="transmembrane region" description="Helical" evidence="1">
    <location>
        <begin position="16"/>
        <end position="38"/>
    </location>
</feature>
<keyword evidence="1" id="KW-0812">Transmembrane</keyword>
<dbReference type="InterPro" id="IPR011852">
    <property type="entry name" value="TRAP_TAXI"/>
</dbReference>
<accession>A0A494XB00</accession>
<dbReference type="EMBL" id="RBZU01000012">
    <property type="protein sequence ID" value="RKP47700.1"/>
    <property type="molecule type" value="Genomic_DNA"/>
</dbReference>
<evidence type="ECO:0000313" key="3">
    <source>
        <dbReference type="Proteomes" id="UP000270342"/>
    </source>
</evidence>
<dbReference type="PANTHER" id="PTHR42941">
    <property type="entry name" value="SLL1037 PROTEIN"/>
    <property type="match status" value="1"/>
</dbReference>
<dbReference type="AlphaFoldDB" id="A0A494XB00"/>
<gene>
    <name evidence="2" type="ORF">D7S86_22295</name>
</gene>
<protein>
    <submittedName>
        <fullName evidence="2">C4-dicarboxylate ABC transporter substrate-binding protein</fullName>
    </submittedName>
</protein>
<dbReference type="Gene3D" id="3.40.190.10">
    <property type="entry name" value="Periplasmic binding protein-like II"/>
    <property type="match status" value="2"/>
</dbReference>
<keyword evidence="1" id="KW-1133">Transmembrane helix</keyword>